<gene>
    <name evidence="7" type="primary">SCARA3</name>
</gene>
<accession>A0A1A8BIN2</accession>
<name>A0A1A8BIN2_NOTKA</name>
<sequence length="229" mass="25210">MRFCFILCAFCLMGFVSYSQQQDPLCPLCPPGPPGPPGRPGFPGVAGNKGDPGLPGFAGERGEKGQPGRPGPPGPPGLSMLGNEPCSINLSAVQDRLDKLELAVGYPFVRKVGQKYFVSNKERDSFEKAVEFCSQRGLELALPQNQEENNKLTEVFRDGYTEVWINVSKNKAKGNCVVHTNNRPLTFTKWGKDQPDASIQDFGCTMLTENGFWRVTRECFLNAFIVCQL</sequence>
<dbReference type="Gene3D" id="3.10.100.10">
    <property type="entry name" value="Mannose-Binding Protein A, subunit A"/>
    <property type="match status" value="1"/>
</dbReference>
<dbReference type="Pfam" id="PF01391">
    <property type="entry name" value="Collagen"/>
    <property type="match status" value="1"/>
</dbReference>
<evidence type="ECO:0000256" key="4">
    <source>
        <dbReference type="SAM" id="MobiDB-lite"/>
    </source>
</evidence>
<dbReference type="InterPro" id="IPR016187">
    <property type="entry name" value="CTDL_fold"/>
</dbReference>
<dbReference type="GO" id="GO:0030246">
    <property type="term" value="F:carbohydrate binding"/>
    <property type="evidence" value="ECO:0007669"/>
    <property type="project" value="UniProtKB-KW"/>
</dbReference>
<proteinExistence type="predicted"/>
<dbReference type="AlphaFoldDB" id="A0A1A8BIN2"/>
<keyword evidence="7" id="KW-0675">Receptor</keyword>
<feature type="signal peptide" evidence="5">
    <location>
        <begin position="1"/>
        <end position="21"/>
    </location>
</feature>
<feature type="region of interest" description="Disordered" evidence="4">
    <location>
        <begin position="37"/>
        <end position="79"/>
    </location>
</feature>
<keyword evidence="5" id="KW-0732">Signal</keyword>
<protein>
    <submittedName>
        <fullName evidence="7">Scavenger receptor class A, member 3</fullName>
    </submittedName>
</protein>
<evidence type="ECO:0000256" key="5">
    <source>
        <dbReference type="SAM" id="SignalP"/>
    </source>
</evidence>
<keyword evidence="2" id="KW-0106">Calcium</keyword>
<feature type="domain" description="C-type lectin" evidence="6">
    <location>
        <begin position="116"/>
        <end position="214"/>
    </location>
</feature>
<dbReference type="InterPro" id="IPR016186">
    <property type="entry name" value="C-type_lectin-like/link_sf"/>
</dbReference>
<dbReference type="Pfam" id="PF00059">
    <property type="entry name" value="Lectin_C"/>
    <property type="match status" value="1"/>
</dbReference>
<dbReference type="PROSITE" id="PS50041">
    <property type="entry name" value="C_TYPE_LECTIN_2"/>
    <property type="match status" value="1"/>
</dbReference>
<dbReference type="SUPFAM" id="SSF56436">
    <property type="entry name" value="C-type lectin-like"/>
    <property type="match status" value="1"/>
</dbReference>
<organism evidence="7">
    <name type="scientific">Nothobranchius kadleci</name>
    <name type="common">African annual killifish</name>
    <dbReference type="NCBI Taxonomy" id="1051664"/>
    <lineage>
        <taxon>Eukaryota</taxon>
        <taxon>Metazoa</taxon>
        <taxon>Chordata</taxon>
        <taxon>Craniata</taxon>
        <taxon>Vertebrata</taxon>
        <taxon>Euteleostomi</taxon>
        <taxon>Actinopterygii</taxon>
        <taxon>Neopterygii</taxon>
        <taxon>Teleostei</taxon>
        <taxon>Neoteleostei</taxon>
        <taxon>Acanthomorphata</taxon>
        <taxon>Ovalentaria</taxon>
        <taxon>Atherinomorphae</taxon>
        <taxon>Cyprinodontiformes</taxon>
        <taxon>Nothobranchiidae</taxon>
        <taxon>Nothobranchius</taxon>
    </lineage>
</organism>
<dbReference type="GO" id="GO:0005771">
    <property type="term" value="C:multivesicular body"/>
    <property type="evidence" value="ECO:0007669"/>
    <property type="project" value="TreeGrafter"/>
</dbReference>
<evidence type="ECO:0000259" key="6">
    <source>
        <dbReference type="PROSITE" id="PS50041"/>
    </source>
</evidence>
<dbReference type="Gene3D" id="1.20.5.320">
    <property type="entry name" value="6-Phosphogluconate Dehydrogenase, domain 3"/>
    <property type="match status" value="1"/>
</dbReference>
<dbReference type="InterPro" id="IPR001304">
    <property type="entry name" value="C-type_lectin-like"/>
</dbReference>
<dbReference type="PANTHER" id="PTHR24024:SF15">
    <property type="entry name" value="PULMONARY SURFACTANT-ASSOCIATED PROTEIN D"/>
    <property type="match status" value="1"/>
</dbReference>
<dbReference type="GO" id="GO:0005581">
    <property type="term" value="C:collagen trimer"/>
    <property type="evidence" value="ECO:0007669"/>
    <property type="project" value="UniProtKB-KW"/>
</dbReference>
<dbReference type="EMBL" id="HADZ01003118">
    <property type="protein sequence ID" value="SBP67059.1"/>
    <property type="molecule type" value="Transcribed_RNA"/>
</dbReference>
<evidence type="ECO:0000313" key="7">
    <source>
        <dbReference type="EMBL" id="SBP67059.1"/>
    </source>
</evidence>
<reference evidence="7" key="1">
    <citation type="submission" date="2016-05" db="EMBL/GenBank/DDBJ databases">
        <authorList>
            <person name="Lavstsen T."/>
            <person name="Jespersen J.S."/>
        </authorList>
    </citation>
    <scope>NUCLEOTIDE SEQUENCE</scope>
    <source>
        <tissue evidence="7">Brain</tissue>
    </source>
</reference>
<dbReference type="PANTHER" id="PTHR24024">
    <property type="entry name" value="PULMONARY SURFACTANT-ASSOCIATED PROTEIN A"/>
    <property type="match status" value="1"/>
</dbReference>
<evidence type="ECO:0000256" key="3">
    <source>
        <dbReference type="ARBA" id="ARBA00023119"/>
    </source>
</evidence>
<keyword evidence="1" id="KW-0430">Lectin</keyword>
<dbReference type="InterPro" id="IPR008160">
    <property type="entry name" value="Collagen"/>
</dbReference>
<dbReference type="SMART" id="SM00034">
    <property type="entry name" value="CLECT"/>
    <property type="match status" value="1"/>
</dbReference>
<dbReference type="InterPro" id="IPR051077">
    <property type="entry name" value="Ca-dependent_lectin"/>
</dbReference>
<feature type="chain" id="PRO_5008366725" evidence="5">
    <location>
        <begin position="22"/>
        <end position="229"/>
    </location>
</feature>
<evidence type="ECO:0000256" key="2">
    <source>
        <dbReference type="ARBA" id="ARBA00022837"/>
    </source>
</evidence>
<dbReference type="GO" id="GO:0005615">
    <property type="term" value="C:extracellular space"/>
    <property type="evidence" value="ECO:0007669"/>
    <property type="project" value="TreeGrafter"/>
</dbReference>
<evidence type="ECO:0000256" key="1">
    <source>
        <dbReference type="ARBA" id="ARBA00022734"/>
    </source>
</evidence>
<reference evidence="7" key="2">
    <citation type="submission" date="2016-06" db="EMBL/GenBank/DDBJ databases">
        <title>The genome of a short-lived fish provides insights into sex chromosome evolution and the genetic control of aging.</title>
        <authorList>
            <person name="Reichwald K."/>
            <person name="Felder M."/>
            <person name="Petzold A."/>
            <person name="Koch P."/>
            <person name="Groth M."/>
            <person name="Platzer M."/>
        </authorList>
    </citation>
    <scope>NUCLEOTIDE SEQUENCE</scope>
    <source>
        <tissue evidence="7">Brain</tissue>
    </source>
</reference>
<keyword evidence="3" id="KW-0176">Collagen</keyword>